<dbReference type="InterPro" id="IPR036615">
    <property type="entry name" value="Mur_ligase_C_dom_sf"/>
</dbReference>
<evidence type="ECO:0000256" key="8">
    <source>
        <dbReference type="ARBA" id="ARBA00022840"/>
    </source>
</evidence>
<keyword evidence="4 14" id="KW-0963">Cytoplasm</keyword>
<evidence type="ECO:0000256" key="5">
    <source>
        <dbReference type="ARBA" id="ARBA00022598"/>
    </source>
</evidence>
<keyword evidence="8 14" id="KW-0067">ATP-binding</keyword>
<dbReference type="SUPFAM" id="SSF53244">
    <property type="entry name" value="MurD-like peptide ligases, peptide-binding domain"/>
    <property type="match status" value="1"/>
</dbReference>
<dbReference type="GO" id="GO:0008763">
    <property type="term" value="F:UDP-N-acetylmuramate-L-alanine ligase activity"/>
    <property type="evidence" value="ECO:0007669"/>
    <property type="project" value="UniProtKB-UniRule"/>
</dbReference>
<evidence type="ECO:0000256" key="13">
    <source>
        <dbReference type="ARBA" id="ARBA00047833"/>
    </source>
</evidence>
<dbReference type="InterPro" id="IPR004101">
    <property type="entry name" value="Mur_ligase_C"/>
</dbReference>
<dbReference type="Proteomes" id="UP000824265">
    <property type="component" value="Unassembled WGS sequence"/>
</dbReference>
<accession>A0A9D1UC05</accession>
<dbReference type="EMBL" id="DXGH01000050">
    <property type="protein sequence ID" value="HIW81703.1"/>
    <property type="molecule type" value="Genomic_DNA"/>
</dbReference>
<dbReference type="NCBIfam" id="TIGR01082">
    <property type="entry name" value="murC"/>
    <property type="match status" value="1"/>
</dbReference>
<evidence type="ECO:0000256" key="4">
    <source>
        <dbReference type="ARBA" id="ARBA00022490"/>
    </source>
</evidence>
<evidence type="ECO:0000256" key="2">
    <source>
        <dbReference type="ARBA" id="ARBA00004752"/>
    </source>
</evidence>
<keyword evidence="12 14" id="KW-0961">Cell wall biogenesis/degradation</keyword>
<keyword evidence="5 14" id="KW-0436">Ligase</keyword>
<sequence length="465" mass="50798">MYQIDFSHPSRVYFAGIGGISMSGLAEILADAGFQVSGSDRVKSSLTQTLEARGISVFYGQRRENITDDIDCVVFTSAIHKDNPEYIAAHEKNIPCLTRAELLGQIMKNYSTPIAVSGTHGKTTTTSMISEILLCADKDPTLSIGGMLKTIGGNIRVGKSGLFVTEACEYTNSFLSFFPKIGIILNIEEDHLDFFKDIEEIRLSFHRFARLLPADGALIINGDIPRLGEIIQGLSCRVITFGAHSTGADGGPMDYYPSRIEHDEWGHPSFQLHSPGSCVREFRLQVPGDHNVSNAIAAAALADLLGIDSAVTAKALLGFLGTDRRFEYKGKIGGVTIIDDYAHHPTEITATLKAAENISHNTLWCVFQPHTYSRTRAFLKDFAQALCLADKVVLADIYAARETDTLGISSDTLKKEIEALGHECFYFPSFDEIENFLLENCTTGDLLITMGAGDVHKIGETLLGM</sequence>
<keyword evidence="9 14" id="KW-0133">Cell shape</keyword>
<dbReference type="GO" id="GO:0009252">
    <property type="term" value="P:peptidoglycan biosynthetic process"/>
    <property type="evidence" value="ECO:0007669"/>
    <property type="project" value="UniProtKB-UniRule"/>
</dbReference>
<reference evidence="18" key="2">
    <citation type="submission" date="2021-04" db="EMBL/GenBank/DDBJ databases">
        <authorList>
            <person name="Gilroy R."/>
        </authorList>
    </citation>
    <scope>NUCLEOTIDE SEQUENCE</scope>
    <source>
        <strain evidence="18">CHK195-6426</strain>
    </source>
</reference>
<comment type="subcellular location">
    <subcellularLocation>
        <location evidence="1 14">Cytoplasm</location>
    </subcellularLocation>
</comment>
<dbReference type="InterPro" id="IPR000713">
    <property type="entry name" value="Mur_ligase_N"/>
</dbReference>
<evidence type="ECO:0000313" key="19">
    <source>
        <dbReference type="Proteomes" id="UP000824265"/>
    </source>
</evidence>
<dbReference type="HAMAP" id="MF_00046">
    <property type="entry name" value="MurC"/>
    <property type="match status" value="1"/>
</dbReference>
<gene>
    <name evidence="14 18" type="primary">murC</name>
    <name evidence="18" type="ORF">H9742_09350</name>
</gene>
<dbReference type="Gene3D" id="3.40.50.720">
    <property type="entry name" value="NAD(P)-binding Rossmann-like Domain"/>
    <property type="match status" value="1"/>
</dbReference>
<evidence type="ECO:0000256" key="11">
    <source>
        <dbReference type="ARBA" id="ARBA00023306"/>
    </source>
</evidence>
<keyword evidence="7 14" id="KW-0547">Nucleotide-binding</keyword>
<evidence type="ECO:0000256" key="9">
    <source>
        <dbReference type="ARBA" id="ARBA00022960"/>
    </source>
</evidence>
<dbReference type="GO" id="GO:0005737">
    <property type="term" value="C:cytoplasm"/>
    <property type="evidence" value="ECO:0007669"/>
    <property type="project" value="UniProtKB-SubCell"/>
</dbReference>
<reference evidence="18" key="1">
    <citation type="journal article" date="2021" name="PeerJ">
        <title>Extensive microbial diversity within the chicken gut microbiome revealed by metagenomics and culture.</title>
        <authorList>
            <person name="Gilroy R."/>
            <person name="Ravi A."/>
            <person name="Getino M."/>
            <person name="Pursley I."/>
            <person name="Horton D.L."/>
            <person name="Alikhan N.F."/>
            <person name="Baker D."/>
            <person name="Gharbi K."/>
            <person name="Hall N."/>
            <person name="Watson M."/>
            <person name="Adriaenssens E.M."/>
            <person name="Foster-Nyarko E."/>
            <person name="Jarju S."/>
            <person name="Secka A."/>
            <person name="Antonio M."/>
            <person name="Oren A."/>
            <person name="Chaudhuri R.R."/>
            <person name="La Ragione R."/>
            <person name="Hildebrand F."/>
            <person name="Pallen M.J."/>
        </authorList>
    </citation>
    <scope>NUCLEOTIDE SEQUENCE</scope>
    <source>
        <strain evidence="18">CHK195-6426</strain>
    </source>
</reference>
<evidence type="ECO:0000256" key="1">
    <source>
        <dbReference type="ARBA" id="ARBA00004496"/>
    </source>
</evidence>
<dbReference type="EC" id="6.3.2.8" evidence="3 14"/>
<dbReference type="InterPro" id="IPR050061">
    <property type="entry name" value="MurCDEF_pg_biosynth"/>
</dbReference>
<dbReference type="Pfam" id="PF02875">
    <property type="entry name" value="Mur_ligase_C"/>
    <property type="match status" value="1"/>
</dbReference>
<dbReference type="PANTHER" id="PTHR43445:SF3">
    <property type="entry name" value="UDP-N-ACETYLMURAMATE--L-ALANINE LIGASE"/>
    <property type="match status" value="1"/>
</dbReference>
<dbReference type="InterPro" id="IPR036565">
    <property type="entry name" value="Mur-like_cat_sf"/>
</dbReference>
<evidence type="ECO:0000259" key="17">
    <source>
        <dbReference type="Pfam" id="PF08245"/>
    </source>
</evidence>
<dbReference type="SUPFAM" id="SSF51984">
    <property type="entry name" value="MurCD N-terminal domain"/>
    <property type="match status" value="1"/>
</dbReference>
<comment type="catalytic activity">
    <reaction evidence="13 14">
        <text>UDP-N-acetyl-alpha-D-muramate + L-alanine + ATP = UDP-N-acetyl-alpha-D-muramoyl-L-alanine + ADP + phosphate + H(+)</text>
        <dbReference type="Rhea" id="RHEA:23372"/>
        <dbReference type="ChEBI" id="CHEBI:15378"/>
        <dbReference type="ChEBI" id="CHEBI:30616"/>
        <dbReference type="ChEBI" id="CHEBI:43474"/>
        <dbReference type="ChEBI" id="CHEBI:57972"/>
        <dbReference type="ChEBI" id="CHEBI:70757"/>
        <dbReference type="ChEBI" id="CHEBI:83898"/>
        <dbReference type="ChEBI" id="CHEBI:456216"/>
        <dbReference type="EC" id="6.3.2.8"/>
    </reaction>
</comment>
<evidence type="ECO:0000259" key="15">
    <source>
        <dbReference type="Pfam" id="PF01225"/>
    </source>
</evidence>
<dbReference type="Pfam" id="PF01225">
    <property type="entry name" value="Mur_ligase"/>
    <property type="match status" value="1"/>
</dbReference>
<dbReference type="InterPro" id="IPR013221">
    <property type="entry name" value="Mur_ligase_cen"/>
</dbReference>
<dbReference type="GO" id="GO:0005524">
    <property type="term" value="F:ATP binding"/>
    <property type="evidence" value="ECO:0007669"/>
    <property type="project" value="UniProtKB-UniRule"/>
</dbReference>
<dbReference type="PANTHER" id="PTHR43445">
    <property type="entry name" value="UDP-N-ACETYLMURAMATE--L-ALANINE LIGASE-RELATED"/>
    <property type="match status" value="1"/>
</dbReference>
<evidence type="ECO:0000256" key="7">
    <source>
        <dbReference type="ARBA" id="ARBA00022741"/>
    </source>
</evidence>
<comment type="pathway">
    <text evidence="2 14">Cell wall biogenesis; peptidoglycan biosynthesis.</text>
</comment>
<name>A0A9D1UC05_9FIRM</name>
<dbReference type="Pfam" id="PF08245">
    <property type="entry name" value="Mur_ligase_M"/>
    <property type="match status" value="1"/>
</dbReference>
<keyword evidence="11 14" id="KW-0131">Cell cycle</keyword>
<comment type="similarity">
    <text evidence="14">Belongs to the MurCDEF family.</text>
</comment>
<dbReference type="Gene3D" id="3.40.1190.10">
    <property type="entry name" value="Mur-like, catalytic domain"/>
    <property type="match status" value="1"/>
</dbReference>
<comment type="caution">
    <text evidence="18">The sequence shown here is derived from an EMBL/GenBank/DDBJ whole genome shotgun (WGS) entry which is preliminary data.</text>
</comment>
<dbReference type="AlphaFoldDB" id="A0A9D1UC05"/>
<protein>
    <recommendedName>
        <fullName evidence="3 14">UDP-N-acetylmuramate--L-alanine ligase</fullName>
        <ecNumber evidence="3 14">6.3.2.8</ecNumber>
    </recommendedName>
    <alternativeName>
        <fullName evidence="14">UDP-N-acetylmuramoyl-L-alanine synthetase</fullName>
    </alternativeName>
</protein>
<evidence type="ECO:0000259" key="16">
    <source>
        <dbReference type="Pfam" id="PF02875"/>
    </source>
</evidence>
<proteinExistence type="inferred from homology"/>
<dbReference type="Gene3D" id="3.90.190.20">
    <property type="entry name" value="Mur ligase, C-terminal domain"/>
    <property type="match status" value="1"/>
</dbReference>
<keyword evidence="10 14" id="KW-0573">Peptidoglycan synthesis</keyword>
<evidence type="ECO:0000256" key="3">
    <source>
        <dbReference type="ARBA" id="ARBA00012211"/>
    </source>
</evidence>
<feature type="binding site" evidence="14">
    <location>
        <begin position="118"/>
        <end position="124"/>
    </location>
    <ligand>
        <name>ATP</name>
        <dbReference type="ChEBI" id="CHEBI:30616"/>
    </ligand>
</feature>
<dbReference type="InterPro" id="IPR005758">
    <property type="entry name" value="UDP-N-AcMur_Ala_ligase_MurC"/>
</dbReference>
<organism evidence="18 19">
    <name type="scientific">Candidatus Acetatifactor stercoripullorum</name>
    <dbReference type="NCBI Taxonomy" id="2838414"/>
    <lineage>
        <taxon>Bacteria</taxon>
        <taxon>Bacillati</taxon>
        <taxon>Bacillota</taxon>
        <taxon>Clostridia</taxon>
        <taxon>Lachnospirales</taxon>
        <taxon>Lachnospiraceae</taxon>
        <taxon>Acetatifactor</taxon>
    </lineage>
</organism>
<comment type="function">
    <text evidence="14">Cell wall formation.</text>
</comment>
<dbReference type="SUPFAM" id="SSF53623">
    <property type="entry name" value="MurD-like peptide ligases, catalytic domain"/>
    <property type="match status" value="1"/>
</dbReference>
<dbReference type="GO" id="GO:0071555">
    <property type="term" value="P:cell wall organization"/>
    <property type="evidence" value="ECO:0007669"/>
    <property type="project" value="UniProtKB-KW"/>
</dbReference>
<evidence type="ECO:0000256" key="14">
    <source>
        <dbReference type="HAMAP-Rule" id="MF_00046"/>
    </source>
</evidence>
<dbReference type="GO" id="GO:0051301">
    <property type="term" value="P:cell division"/>
    <property type="evidence" value="ECO:0007669"/>
    <property type="project" value="UniProtKB-KW"/>
</dbReference>
<keyword evidence="6 14" id="KW-0132">Cell division</keyword>
<evidence type="ECO:0000256" key="6">
    <source>
        <dbReference type="ARBA" id="ARBA00022618"/>
    </source>
</evidence>
<feature type="domain" description="Mur ligase N-terminal catalytic" evidence="15">
    <location>
        <begin position="12"/>
        <end position="110"/>
    </location>
</feature>
<evidence type="ECO:0000256" key="10">
    <source>
        <dbReference type="ARBA" id="ARBA00022984"/>
    </source>
</evidence>
<feature type="domain" description="Mur ligase C-terminal" evidence="16">
    <location>
        <begin position="324"/>
        <end position="453"/>
    </location>
</feature>
<dbReference type="GO" id="GO:0008360">
    <property type="term" value="P:regulation of cell shape"/>
    <property type="evidence" value="ECO:0007669"/>
    <property type="project" value="UniProtKB-KW"/>
</dbReference>
<evidence type="ECO:0000313" key="18">
    <source>
        <dbReference type="EMBL" id="HIW81703.1"/>
    </source>
</evidence>
<evidence type="ECO:0000256" key="12">
    <source>
        <dbReference type="ARBA" id="ARBA00023316"/>
    </source>
</evidence>
<feature type="domain" description="Mur ligase central" evidence="17">
    <location>
        <begin position="116"/>
        <end position="302"/>
    </location>
</feature>